<gene>
    <name evidence="14" type="ORF">GKIL_0733</name>
</gene>
<proteinExistence type="inferred from homology"/>
<dbReference type="PANTHER" id="PTHR43099:SF2">
    <property type="entry name" value="UPF0053 PROTEIN YRKA"/>
    <property type="match status" value="1"/>
</dbReference>
<dbReference type="InterPro" id="IPR002550">
    <property type="entry name" value="CNNM"/>
</dbReference>
<evidence type="ECO:0000256" key="11">
    <source>
        <dbReference type="SAM" id="Phobius"/>
    </source>
</evidence>
<dbReference type="CDD" id="cd04590">
    <property type="entry name" value="CBS_pair_CorC_HlyC_assoc"/>
    <property type="match status" value="1"/>
</dbReference>
<dbReference type="SUPFAM" id="SSF56176">
    <property type="entry name" value="FAD-binding/transporter-associated domain-like"/>
    <property type="match status" value="1"/>
</dbReference>
<dbReference type="GO" id="GO:0005886">
    <property type="term" value="C:plasma membrane"/>
    <property type="evidence" value="ECO:0007669"/>
    <property type="project" value="UniProtKB-SubCell"/>
</dbReference>
<dbReference type="InterPro" id="IPR005170">
    <property type="entry name" value="Transptr-assoc_dom"/>
</dbReference>
<comment type="subcellular location">
    <subcellularLocation>
        <location evidence="1">Cell membrane</location>
        <topology evidence="1">Multi-pass membrane protein</topology>
    </subcellularLocation>
</comment>
<evidence type="ECO:0000256" key="9">
    <source>
        <dbReference type="PROSITE-ProRule" id="PRU00703"/>
    </source>
</evidence>
<evidence type="ECO:0000256" key="3">
    <source>
        <dbReference type="ARBA" id="ARBA00022475"/>
    </source>
</evidence>
<dbReference type="RefSeq" id="WP_023172027.1">
    <property type="nucleotide sequence ID" value="NC_022600.1"/>
</dbReference>
<dbReference type="InterPro" id="IPR044751">
    <property type="entry name" value="Ion_transp-like_CBS"/>
</dbReference>
<dbReference type="HOGENOM" id="CLU_015237_4_0_3"/>
<dbReference type="SMART" id="SM01091">
    <property type="entry name" value="CorC_HlyC"/>
    <property type="match status" value="1"/>
</dbReference>
<organism evidence="14 15">
    <name type="scientific">Gloeobacter kilaueensis (strain ATCC BAA-2537 / CCAP 1431/1 / ULC 316 / JS1)</name>
    <dbReference type="NCBI Taxonomy" id="1183438"/>
    <lineage>
        <taxon>Bacteria</taxon>
        <taxon>Bacillati</taxon>
        <taxon>Cyanobacteriota</taxon>
        <taxon>Cyanophyceae</taxon>
        <taxon>Gloeobacterales</taxon>
        <taxon>Gloeobacteraceae</taxon>
        <taxon>Gloeobacter</taxon>
    </lineage>
</organism>
<sequence>MVEPPLLLMAATATDIVLSWPEVLFRLVAVLLLVLLNGFFVATEFSLVSVRRTRIEQLVEEGNRSALAVQRSQKDLDRYLSATQLGITIASLALGWIGEGTIASLLEGVVSFLSVQAAPALLHTLSTALAFLLITYMHIVLGELAPKSVAILYPERTALVFAWANEIFYKLFAPFLSLLNWSSWLVLRSFGIRATLDTHTNPISPEELQLLIASPIASGLDRDEQVLLENVFEFGDAVAVDVMVPRTSIDALPVDATIQQVLTEVAQTGHSRYPLYQDSLDVIKGMISIKDVIARLGDQSVQLSDTVGPLARPIQFVPENKRISELLTQMQRERQAMVIVVDEFGGTAGLLTMENLLEELVGNITDEGEAVSLDIVRLDEHTAIIQAQTDLEEVNEHLGLDLPLSDEYKTLGGFLMYQLHKVPEPGEQLLYDELELKVLEMEGPRLERIQLVLPRRIEPEAASPSTRLDGSG</sequence>
<dbReference type="Pfam" id="PF00571">
    <property type="entry name" value="CBS"/>
    <property type="match status" value="2"/>
</dbReference>
<keyword evidence="6 10" id="KW-1133">Transmembrane helix</keyword>
<dbReference type="eggNOG" id="COG1253">
    <property type="taxonomic scope" value="Bacteria"/>
</dbReference>
<dbReference type="STRING" id="1183438.GKIL_0733"/>
<accession>U5QH80</accession>
<evidence type="ECO:0000256" key="7">
    <source>
        <dbReference type="ARBA" id="ARBA00023122"/>
    </source>
</evidence>
<name>U5QH80_GLOK1</name>
<keyword evidence="7 9" id="KW-0129">CBS domain</keyword>
<feature type="transmembrane region" description="Helical" evidence="11">
    <location>
        <begin position="79"/>
        <end position="97"/>
    </location>
</feature>
<evidence type="ECO:0000256" key="1">
    <source>
        <dbReference type="ARBA" id="ARBA00004651"/>
    </source>
</evidence>
<evidence type="ECO:0000259" key="13">
    <source>
        <dbReference type="PROSITE" id="PS51846"/>
    </source>
</evidence>
<dbReference type="SUPFAM" id="SSF54631">
    <property type="entry name" value="CBS-domain pair"/>
    <property type="match status" value="1"/>
</dbReference>
<keyword evidence="4 10" id="KW-0812">Transmembrane</keyword>
<dbReference type="KEGG" id="glj:GKIL_0733"/>
<dbReference type="PROSITE" id="PS51846">
    <property type="entry name" value="CNNM"/>
    <property type="match status" value="1"/>
</dbReference>
<dbReference type="Pfam" id="PF03471">
    <property type="entry name" value="CorC_HlyC"/>
    <property type="match status" value="1"/>
</dbReference>
<feature type="transmembrane region" description="Helical" evidence="11">
    <location>
        <begin position="117"/>
        <end position="141"/>
    </location>
</feature>
<keyword evidence="15" id="KW-1185">Reference proteome</keyword>
<evidence type="ECO:0008006" key="16">
    <source>
        <dbReference type="Google" id="ProtNLM"/>
    </source>
</evidence>
<evidence type="ECO:0000256" key="8">
    <source>
        <dbReference type="ARBA" id="ARBA00023136"/>
    </source>
</evidence>
<keyword evidence="3" id="KW-1003">Cell membrane</keyword>
<feature type="domain" description="CNNM transmembrane" evidence="13">
    <location>
        <begin position="19"/>
        <end position="226"/>
    </location>
</feature>
<evidence type="ECO:0000259" key="12">
    <source>
        <dbReference type="PROSITE" id="PS51371"/>
    </source>
</evidence>
<dbReference type="InterPro" id="IPR016169">
    <property type="entry name" value="FAD-bd_PCMH_sub2"/>
</dbReference>
<dbReference type="InterPro" id="IPR036318">
    <property type="entry name" value="FAD-bd_PCMH-like_sf"/>
</dbReference>
<protein>
    <recommendedName>
        <fullName evidence="16">HlyC/CorC family transporter</fullName>
    </recommendedName>
</protein>
<dbReference type="InterPro" id="IPR051676">
    <property type="entry name" value="UPF0053_domain"/>
</dbReference>
<reference evidence="14 15" key="1">
    <citation type="journal article" date="2013" name="PLoS ONE">
        <title>Cultivation and Complete Genome Sequencing of Gloeobacter kilaueensis sp. nov., from a Lava Cave in Kilauea Caldera, Hawai'i.</title>
        <authorList>
            <person name="Saw J.H."/>
            <person name="Schatz M."/>
            <person name="Brown M.V."/>
            <person name="Kunkel D.D."/>
            <person name="Foster J.S."/>
            <person name="Shick H."/>
            <person name="Christensen S."/>
            <person name="Hou S."/>
            <person name="Wan X."/>
            <person name="Donachie S.P."/>
        </authorList>
    </citation>
    <scope>NUCLEOTIDE SEQUENCE [LARGE SCALE GENOMIC DNA]</scope>
    <source>
        <strain evidence="15">JS</strain>
    </source>
</reference>
<evidence type="ECO:0000256" key="4">
    <source>
        <dbReference type="ARBA" id="ARBA00022692"/>
    </source>
</evidence>
<dbReference type="FunFam" id="3.10.580.10:FF:000002">
    <property type="entry name" value="Magnesium/cobalt efflux protein CorC"/>
    <property type="match status" value="1"/>
</dbReference>
<dbReference type="GO" id="GO:0050660">
    <property type="term" value="F:flavin adenine dinucleotide binding"/>
    <property type="evidence" value="ECO:0007669"/>
    <property type="project" value="InterPro"/>
</dbReference>
<keyword evidence="8 10" id="KW-0472">Membrane</keyword>
<evidence type="ECO:0000256" key="10">
    <source>
        <dbReference type="PROSITE-ProRule" id="PRU01193"/>
    </source>
</evidence>
<feature type="domain" description="CBS" evidence="12">
    <location>
        <begin position="310"/>
        <end position="367"/>
    </location>
</feature>
<evidence type="ECO:0000256" key="5">
    <source>
        <dbReference type="ARBA" id="ARBA00022737"/>
    </source>
</evidence>
<keyword evidence="5" id="KW-0677">Repeat</keyword>
<feature type="domain" description="CBS" evidence="12">
    <location>
        <begin position="243"/>
        <end position="303"/>
    </location>
</feature>
<dbReference type="AlphaFoldDB" id="U5QH80"/>
<dbReference type="InterPro" id="IPR046342">
    <property type="entry name" value="CBS_dom_sf"/>
</dbReference>
<dbReference type="PROSITE" id="PS51371">
    <property type="entry name" value="CBS"/>
    <property type="match status" value="2"/>
</dbReference>
<comment type="similarity">
    <text evidence="2">Belongs to the UPF0053 family.</text>
</comment>
<dbReference type="Gene3D" id="3.10.580.10">
    <property type="entry name" value="CBS-domain"/>
    <property type="match status" value="1"/>
</dbReference>
<dbReference type="EMBL" id="CP003587">
    <property type="protein sequence ID" value="AGY56979.1"/>
    <property type="molecule type" value="Genomic_DNA"/>
</dbReference>
<dbReference type="PANTHER" id="PTHR43099">
    <property type="entry name" value="UPF0053 PROTEIN YRKA"/>
    <property type="match status" value="1"/>
</dbReference>
<dbReference type="Gene3D" id="3.30.465.10">
    <property type="match status" value="1"/>
</dbReference>
<dbReference type="OrthoDB" id="9798188at2"/>
<dbReference type="Pfam" id="PF01595">
    <property type="entry name" value="CNNM"/>
    <property type="match status" value="1"/>
</dbReference>
<evidence type="ECO:0000256" key="6">
    <source>
        <dbReference type="ARBA" id="ARBA00022989"/>
    </source>
</evidence>
<evidence type="ECO:0000313" key="15">
    <source>
        <dbReference type="Proteomes" id="UP000017396"/>
    </source>
</evidence>
<dbReference type="Proteomes" id="UP000017396">
    <property type="component" value="Chromosome"/>
</dbReference>
<evidence type="ECO:0000313" key="14">
    <source>
        <dbReference type="EMBL" id="AGY56979.1"/>
    </source>
</evidence>
<evidence type="ECO:0000256" key="2">
    <source>
        <dbReference type="ARBA" id="ARBA00006337"/>
    </source>
</evidence>
<feature type="transmembrane region" description="Helical" evidence="11">
    <location>
        <begin position="29"/>
        <end position="48"/>
    </location>
</feature>
<dbReference type="PATRIC" id="fig|1183438.3.peg.727"/>
<dbReference type="InterPro" id="IPR000644">
    <property type="entry name" value="CBS_dom"/>
</dbReference>